<protein>
    <recommendedName>
        <fullName evidence="4">DUF4442 domain-containing protein</fullName>
    </recommendedName>
</protein>
<dbReference type="STRING" id="264462.Bd2157"/>
<evidence type="ECO:0000313" key="2">
    <source>
        <dbReference type="EMBL" id="CAE79996.1"/>
    </source>
</evidence>
<evidence type="ECO:0000313" key="3">
    <source>
        <dbReference type="Proteomes" id="UP000008080"/>
    </source>
</evidence>
<proteinExistence type="predicted"/>
<keyword evidence="1" id="KW-1133">Transmembrane helix</keyword>
<feature type="transmembrane region" description="Helical" evidence="1">
    <location>
        <begin position="78"/>
        <end position="99"/>
    </location>
</feature>
<evidence type="ECO:0000256" key="1">
    <source>
        <dbReference type="SAM" id="Phobius"/>
    </source>
</evidence>
<dbReference type="SUPFAM" id="SSF54637">
    <property type="entry name" value="Thioesterase/thiol ester dehydrase-isomerase"/>
    <property type="match status" value="1"/>
</dbReference>
<keyword evidence="3" id="KW-1185">Reference proteome</keyword>
<organism evidence="2 3">
    <name type="scientific">Bdellovibrio bacteriovorus (strain ATCC 15356 / DSM 50701 / NCIMB 9529 / HD100)</name>
    <dbReference type="NCBI Taxonomy" id="264462"/>
    <lineage>
        <taxon>Bacteria</taxon>
        <taxon>Pseudomonadati</taxon>
        <taxon>Bdellovibrionota</taxon>
        <taxon>Bdellovibrionia</taxon>
        <taxon>Bdellovibrionales</taxon>
        <taxon>Pseudobdellovibrionaceae</taxon>
        <taxon>Bdellovibrio</taxon>
    </lineage>
</organism>
<dbReference type="AlphaFoldDB" id="Q6ML61"/>
<dbReference type="eggNOG" id="COG2050">
    <property type="taxonomic scope" value="Bacteria"/>
</dbReference>
<gene>
    <name evidence="2" type="ordered locus">Bd2157</name>
</gene>
<dbReference type="HOGENOM" id="CLU_137926_0_0_7"/>
<accession>Q6ML61</accession>
<keyword evidence="1" id="KW-0812">Transmembrane</keyword>
<feature type="transmembrane region" description="Helical" evidence="1">
    <location>
        <begin position="31"/>
        <end position="50"/>
    </location>
</feature>
<dbReference type="InterPro" id="IPR029069">
    <property type="entry name" value="HotDog_dom_sf"/>
</dbReference>
<evidence type="ECO:0008006" key="4">
    <source>
        <dbReference type="Google" id="ProtNLM"/>
    </source>
</evidence>
<dbReference type="EMBL" id="BX842651">
    <property type="protein sequence ID" value="CAE79996.1"/>
    <property type="molecule type" value="Genomic_DNA"/>
</dbReference>
<keyword evidence="1" id="KW-0472">Membrane</keyword>
<name>Q6ML61_BDEBA</name>
<reference evidence="2 3" key="1">
    <citation type="journal article" date="2004" name="Science">
        <title>A predator unmasked: life cycle of Bdellovibrio bacteriovorus from a genomic perspective.</title>
        <authorList>
            <person name="Rendulic S."/>
            <person name="Jagtap P."/>
            <person name="Rosinus A."/>
            <person name="Eppinger M."/>
            <person name="Baar C."/>
            <person name="Lanz C."/>
            <person name="Keller H."/>
            <person name="Lambert C."/>
            <person name="Evans K.J."/>
            <person name="Goesmann A."/>
            <person name="Meyer F."/>
            <person name="Sockett R.E."/>
            <person name="Schuster S.C."/>
        </authorList>
    </citation>
    <scope>NUCLEOTIDE SEQUENCE [LARGE SCALE GENOMIC DNA]</scope>
    <source>
        <strain evidence="3">ATCC 15356 / DSM 50701 / NCIMB 9529 / HD100</strain>
    </source>
</reference>
<dbReference type="Proteomes" id="UP000008080">
    <property type="component" value="Chromosome"/>
</dbReference>
<dbReference type="KEGG" id="bba:Bd2157"/>
<sequence length="184" mass="21020">MSKGRGFSEKRWSISGRESYYQDMNMKNLKYTLFVHLYGLFKIPLVLFVSPRVVEAGKKRFVIKIPLGYRTKNHLNSMYFGALGIGAELSIAAAAVFAISESKQKIDFVFKDFKGEYLKRGDGDVHFICDEVELVNSLIEESKTNPNRIERKMKGYAIVPSVSETEPIMTYELTLSVRNRSLKT</sequence>
<dbReference type="Gene3D" id="3.10.129.10">
    <property type="entry name" value="Hotdog Thioesterase"/>
    <property type="match status" value="1"/>
</dbReference>